<dbReference type="Pfam" id="PF00023">
    <property type="entry name" value="Ank"/>
    <property type="match status" value="2"/>
</dbReference>
<keyword evidence="3" id="KW-1185">Reference proteome</keyword>
<comment type="caution">
    <text evidence="2">The sequence shown here is derived from an EMBL/GenBank/DDBJ whole genome shotgun (WGS) entry which is preliminary data.</text>
</comment>
<dbReference type="InterPro" id="IPR036770">
    <property type="entry name" value="Ankyrin_rpt-contain_sf"/>
</dbReference>
<protein>
    <recommendedName>
        <fullName evidence="4">Ankyrin repeat protein</fullName>
    </recommendedName>
</protein>
<dbReference type="InterPro" id="IPR002110">
    <property type="entry name" value="Ankyrin_rpt"/>
</dbReference>
<dbReference type="PANTHER" id="PTHR24133">
    <property type="entry name" value="ANKYRIN DOMAIN-CONTAINING"/>
    <property type="match status" value="1"/>
</dbReference>
<dbReference type="PROSITE" id="PS50297">
    <property type="entry name" value="ANK_REP_REGION"/>
    <property type="match status" value="3"/>
</dbReference>
<keyword evidence="1" id="KW-0040">ANK repeat</keyword>
<evidence type="ECO:0000313" key="2">
    <source>
        <dbReference type="EMBL" id="GAA4496211.1"/>
    </source>
</evidence>
<evidence type="ECO:0000313" key="3">
    <source>
        <dbReference type="Proteomes" id="UP001500503"/>
    </source>
</evidence>
<dbReference type="PANTHER" id="PTHR24133:SF40">
    <property type="entry name" value="ANKYRIN REPEAT DOMAIN 44"/>
    <property type="match status" value="1"/>
</dbReference>
<name>A0ABP8Q1X6_9ACTN</name>
<dbReference type="Pfam" id="PF13857">
    <property type="entry name" value="Ank_5"/>
    <property type="match status" value="1"/>
</dbReference>
<dbReference type="Gene3D" id="1.25.40.20">
    <property type="entry name" value="Ankyrin repeat-containing domain"/>
    <property type="match status" value="1"/>
</dbReference>
<dbReference type="SUPFAM" id="SSF48403">
    <property type="entry name" value="Ankyrin repeat"/>
    <property type="match status" value="1"/>
</dbReference>
<dbReference type="EMBL" id="BAABHF010000021">
    <property type="protein sequence ID" value="GAA4496211.1"/>
    <property type="molecule type" value="Genomic_DNA"/>
</dbReference>
<feature type="repeat" description="ANK" evidence="1">
    <location>
        <begin position="162"/>
        <end position="199"/>
    </location>
</feature>
<sequence>MRNDHPIIEAAEAGDLDRLAELLNAEPESVNVRGWMGITPLIAATWRADSAPMVRLLLERGADPLAVRKDGDGALHWAASGEVAELLAAAGPRGLVARYLFGQTPLHVAVEKDRVDVVRAFLAAGADTAALDSNGGTPLDLAGDPSIARLLVEAGAPQRTGGPSTPLHNAARRAAADEDWVPVAELLLERGADPGLRDRFGALPSDLLGEDGPRGLRQRLIAMVEASGRPVELTPAEAAVGPQGRVAVHPDRPEALTTMFSGTVLVRWRLAPAIEPVEVIRTGGRKPVRGPYGAGPAPAFSDGDSVWLRDWADLRRVHQIPPEALPDDLYGTPVPSPDGRHLVVPSCECVRLIDVGRGEAVCEVAGFGDWSVVPRFAPGGTPLAVGNSMQGTWWLTVLDVDDDGNLRRRYKREEELPTGRRSEIVTDVAFTPDGRRFATWVRPDYGRHAPGAHRGFVATVSTHSGELTWHRQIDDDIAGAPGEAASASLCFTPDGSRLAVGLDSGVVWLDAETGRPAGRDHTTGMVNALASRHGVGVLAATERGLRRIDPPSRHA</sequence>
<organism evidence="2 3">
    <name type="scientific">Actinoallomurus oryzae</name>
    <dbReference type="NCBI Taxonomy" id="502180"/>
    <lineage>
        <taxon>Bacteria</taxon>
        <taxon>Bacillati</taxon>
        <taxon>Actinomycetota</taxon>
        <taxon>Actinomycetes</taxon>
        <taxon>Streptosporangiales</taxon>
        <taxon>Thermomonosporaceae</taxon>
        <taxon>Actinoallomurus</taxon>
    </lineage>
</organism>
<gene>
    <name evidence="2" type="ORF">GCM10023191_037950</name>
</gene>
<dbReference type="PROSITE" id="PS50088">
    <property type="entry name" value="ANK_REPEAT"/>
    <property type="match status" value="3"/>
</dbReference>
<dbReference type="Gene3D" id="2.130.10.10">
    <property type="entry name" value="YVTN repeat-like/Quinoprotein amine dehydrogenase"/>
    <property type="match status" value="1"/>
</dbReference>
<dbReference type="SUPFAM" id="SSF50969">
    <property type="entry name" value="YVTN repeat-like/Quinoprotein amine dehydrogenase"/>
    <property type="match status" value="1"/>
</dbReference>
<evidence type="ECO:0008006" key="4">
    <source>
        <dbReference type="Google" id="ProtNLM"/>
    </source>
</evidence>
<dbReference type="InterPro" id="IPR052391">
    <property type="entry name" value="E3_Ligase-Neurotoxin"/>
</dbReference>
<dbReference type="RefSeq" id="WP_345465348.1">
    <property type="nucleotide sequence ID" value="NZ_BAABHF010000021.1"/>
</dbReference>
<accession>A0ABP8Q1X6</accession>
<feature type="repeat" description="ANK" evidence="1">
    <location>
        <begin position="101"/>
        <end position="133"/>
    </location>
</feature>
<feature type="repeat" description="ANK" evidence="1">
    <location>
        <begin position="36"/>
        <end position="69"/>
    </location>
</feature>
<reference evidence="3" key="1">
    <citation type="journal article" date="2019" name="Int. J. Syst. Evol. Microbiol.">
        <title>The Global Catalogue of Microorganisms (GCM) 10K type strain sequencing project: providing services to taxonomists for standard genome sequencing and annotation.</title>
        <authorList>
            <consortium name="The Broad Institute Genomics Platform"/>
            <consortium name="The Broad Institute Genome Sequencing Center for Infectious Disease"/>
            <person name="Wu L."/>
            <person name="Ma J."/>
        </authorList>
    </citation>
    <scope>NUCLEOTIDE SEQUENCE [LARGE SCALE GENOMIC DNA]</scope>
    <source>
        <strain evidence="3">JCM 17933</strain>
    </source>
</reference>
<dbReference type="PRINTS" id="PR01415">
    <property type="entry name" value="ANKYRIN"/>
</dbReference>
<dbReference type="SMART" id="SM00248">
    <property type="entry name" value="ANK"/>
    <property type="match status" value="6"/>
</dbReference>
<dbReference type="InterPro" id="IPR015943">
    <property type="entry name" value="WD40/YVTN_repeat-like_dom_sf"/>
</dbReference>
<proteinExistence type="predicted"/>
<dbReference type="InterPro" id="IPR011044">
    <property type="entry name" value="Quino_amine_DH_bsu"/>
</dbReference>
<dbReference type="Proteomes" id="UP001500503">
    <property type="component" value="Unassembled WGS sequence"/>
</dbReference>
<evidence type="ECO:0000256" key="1">
    <source>
        <dbReference type="PROSITE-ProRule" id="PRU00023"/>
    </source>
</evidence>